<accession>A0A382KGX1</accession>
<dbReference type="AlphaFoldDB" id="A0A382KGX1"/>
<name>A0A382KGX1_9ZZZZ</name>
<feature type="domain" description="Glycosyltransferase 2-like" evidence="1">
    <location>
        <begin position="1"/>
        <end position="71"/>
    </location>
</feature>
<organism evidence="2">
    <name type="scientific">marine metagenome</name>
    <dbReference type="NCBI Taxonomy" id="408172"/>
    <lineage>
        <taxon>unclassified sequences</taxon>
        <taxon>metagenomes</taxon>
        <taxon>ecological metagenomes</taxon>
    </lineage>
</organism>
<dbReference type="InterPro" id="IPR029044">
    <property type="entry name" value="Nucleotide-diphossugar_trans"/>
</dbReference>
<dbReference type="InterPro" id="IPR001173">
    <property type="entry name" value="Glyco_trans_2-like"/>
</dbReference>
<reference evidence="2" key="1">
    <citation type="submission" date="2018-05" db="EMBL/GenBank/DDBJ databases">
        <authorList>
            <person name="Lanie J.A."/>
            <person name="Ng W.-L."/>
            <person name="Kazmierczak K.M."/>
            <person name="Andrzejewski T.M."/>
            <person name="Davidsen T.M."/>
            <person name="Wayne K.J."/>
            <person name="Tettelin H."/>
            <person name="Glass J.I."/>
            <person name="Rusch D."/>
            <person name="Podicherti R."/>
            <person name="Tsui H.-C.T."/>
            <person name="Winkler M.E."/>
        </authorList>
    </citation>
    <scope>NUCLEOTIDE SEQUENCE</scope>
</reference>
<sequence>EIIIIFDGYCHEEITKYVFSFLKKNFYKKYKVFKNKINKGITFSYNLAIKKASYDIVAIQDADDFSVKKRFYDRFEVLTLQLVKE</sequence>
<feature type="non-terminal residue" evidence="2">
    <location>
        <position position="1"/>
    </location>
</feature>
<gene>
    <name evidence="2" type="ORF">METZ01_LOCUS275456</name>
</gene>
<evidence type="ECO:0000313" key="2">
    <source>
        <dbReference type="EMBL" id="SVC22602.1"/>
    </source>
</evidence>
<dbReference type="SUPFAM" id="SSF53448">
    <property type="entry name" value="Nucleotide-diphospho-sugar transferases"/>
    <property type="match status" value="1"/>
</dbReference>
<dbReference type="EMBL" id="UINC01080033">
    <property type="protein sequence ID" value="SVC22602.1"/>
    <property type="molecule type" value="Genomic_DNA"/>
</dbReference>
<dbReference type="Pfam" id="PF00535">
    <property type="entry name" value="Glycos_transf_2"/>
    <property type="match status" value="1"/>
</dbReference>
<protein>
    <recommendedName>
        <fullName evidence="1">Glycosyltransferase 2-like domain-containing protein</fullName>
    </recommendedName>
</protein>
<evidence type="ECO:0000259" key="1">
    <source>
        <dbReference type="Pfam" id="PF00535"/>
    </source>
</evidence>
<proteinExistence type="predicted"/>
<dbReference type="Gene3D" id="3.90.550.10">
    <property type="entry name" value="Spore Coat Polysaccharide Biosynthesis Protein SpsA, Chain A"/>
    <property type="match status" value="1"/>
</dbReference>